<dbReference type="Proteomes" id="UP000199337">
    <property type="component" value="Unassembled WGS sequence"/>
</dbReference>
<dbReference type="InterPro" id="IPR002869">
    <property type="entry name" value="Pyrv_flavodox_OxRed_cen"/>
</dbReference>
<keyword evidence="4" id="KW-1185">Reference proteome</keyword>
<keyword evidence="1" id="KW-0560">Oxidoreductase</keyword>
<feature type="domain" description="Pyruvate/ketoisovalerate oxidoreductase catalytic" evidence="2">
    <location>
        <begin position="13"/>
        <end position="173"/>
    </location>
</feature>
<evidence type="ECO:0000313" key="4">
    <source>
        <dbReference type="Proteomes" id="UP000199337"/>
    </source>
</evidence>
<dbReference type="GO" id="GO:0016903">
    <property type="term" value="F:oxidoreductase activity, acting on the aldehyde or oxo group of donors"/>
    <property type="evidence" value="ECO:0007669"/>
    <property type="project" value="InterPro"/>
</dbReference>
<reference evidence="4" key="1">
    <citation type="submission" date="2016-10" db="EMBL/GenBank/DDBJ databases">
        <authorList>
            <person name="Varghese N."/>
            <person name="Submissions S."/>
        </authorList>
    </citation>
    <scope>NUCLEOTIDE SEQUENCE [LARGE SCALE GENOMIC DNA]</scope>
    <source>
        <strain evidence="4">DSM 17038</strain>
    </source>
</reference>
<dbReference type="AlphaFoldDB" id="A0A1I2Y4M4"/>
<dbReference type="RefSeq" id="WP_092474084.1">
    <property type="nucleotide sequence ID" value="NZ_FOOX01000019.1"/>
</dbReference>
<proteinExistence type="predicted"/>
<dbReference type="InterPro" id="IPR019752">
    <property type="entry name" value="Pyrv/ketoisovalerate_OxRed_cat"/>
</dbReference>
<dbReference type="InterPro" id="IPR052554">
    <property type="entry name" value="2-oxoglutarate_synth_KorC"/>
</dbReference>
<dbReference type="PANTHER" id="PTHR42730">
    <property type="entry name" value="2-OXOGLUTARATE SYNTHASE SUBUNIT KORC"/>
    <property type="match status" value="1"/>
</dbReference>
<dbReference type="Pfam" id="PF01558">
    <property type="entry name" value="POR"/>
    <property type="match status" value="1"/>
</dbReference>
<dbReference type="EMBL" id="FOOX01000019">
    <property type="protein sequence ID" value="SFH19291.1"/>
    <property type="molecule type" value="Genomic_DNA"/>
</dbReference>
<dbReference type="OrthoDB" id="9789125at2"/>
<evidence type="ECO:0000256" key="1">
    <source>
        <dbReference type="ARBA" id="ARBA00023002"/>
    </source>
</evidence>
<accession>A0A1I2Y4M4</accession>
<dbReference type="SUPFAM" id="SSF53323">
    <property type="entry name" value="Pyruvate-ferredoxin oxidoreductase, PFOR, domain III"/>
    <property type="match status" value="1"/>
</dbReference>
<evidence type="ECO:0000313" key="3">
    <source>
        <dbReference type="EMBL" id="SFH19291.1"/>
    </source>
</evidence>
<dbReference type="PANTHER" id="PTHR42730:SF1">
    <property type="entry name" value="2-OXOGLUTARATE SYNTHASE SUBUNIT KORC"/>
    <property type="match status" value="1"/>
</dbReference>
<evidence type="ECO:0000259" key="2">
    <source>
        <dbReference type="Pfam" id="PF01558"/>
    </source>
</evidence>
<gene>
    <name evidence="3" type="ORF">SAMN05660649_04230</name>
</gene>
<dbReference type="Gene3D" id="3.40.920.10">
    <property type="entry name" value="Pyruvate-ferredoxin oxidoreductase, PFOR, domain III"/>
    <property type="match status" value="1"/>
</dbReference>
<dbReference type="STRING" id="341036.SAMN05660649_04230"/>
<name>A0A1I2Y4M4_9FIRM</name>
<sequence length="182" mass="19389">MGERNELRLSGTGGQGLILAGIIMADAAIRDGKNSIQSQSYGPEARGGASRSEVIIGDEDIDYPKVNKPDVLLVMSQEACDKFATDLEQGGVMIVDSTYVHTLPEVNGAIVYQIPISMTAKEEIGREMVANVVALGAIARITGVVSREALTDALLARIPKGTEELNRKALEAGWTLAENVLH</sequence>
<organism evidence="3 4">
    <name type="scientific">Desulfotruncus arcticus DSM 17038</name>
    <dbReference type="NCBI Taxonomy" id="1121424"/>
    <lineage>
        <taxon>Bacteria</taxon>
        <taxon>Bacillati</taxon>
        <taxon>Bacillota</taxon>
        <taxon>Clostridia</taxon>
        <taxon>Eubacteriales</taxon>
        <taxon>Desulfallaceae</taxon>
        <taxon>Desulfotruncus</taxon>
    </lineage>
</organism>
<protein>
    <submittedName>
        <fullName evidence="3">2-oxoglutarate ferredoxin oxidoreductase subunit gamma</fullName>
    </submittedName>
</protein>